<evidence type="ECO:0000313" key="3">
    <source>
        <dbReference type="Proteomes" id="UP000596742"/>
    </source>
</evidence>
<name>A0A8B6F3F3_MYTGA</name>
<keyword evidence="3" id="KW-1185">Reference proteome</keyword>
<organism evidence="2 3">
    <name type="scientific">Mytilus galloprovincialis</name>
    <name type="common">Mediterranean mussel</name>
    <dbReference type="NCBI Taxonomy" id="29158"/>
    <lineage>
        <taxon>Eukaryota</taxon>
        <taxon>Metazoa</taxon>
        <taxon>Spiralia</taxon>
        <taxon>Lophotrochozoa</taxon>
        <taxon>Mollusca</taxon>
        <taxon>Bivalvia</taxon>
        <taxon>Autobranchia</taxon>
        <taxon>Pteriomorphia</taxon>
        <taxon>Mytilida</taxon>
        <taxon>Mytiloidea</taxon>
        <taxon>Mytilidae</taxon>
        <taxon>Mytilinae</taxon>
        <taxon>Mytilus</taxon>
    </lineage>
</organism>
<dbReference type="EMBL" id="UYJE01006064">
    <property type="protein sequence ID" value="VDI42664.1"/>
    <property type="molecule type" value="Genomic_DNA"/>
</dbReference>
<reference evidence="2" key="1">
    <citation type="submission" date="2018-11" db="EMBL/GenBank/DDBJ databases">
        <authorList>
            <person name="Alioto T."/>
            <person name="Alioto T."/>
        </authorList>
    </citation>
    <scope>NUCLEOTIDE SEQUENCE</scope>
</reference>
<evidence type="ECO:0000313" key="2">
    <source>
        <dbReference type="EMBL" id="VDI42664.1"/>
    </source>
</evidence>
<proteinExistence type="predicted"/>
<accession>A0A8B6F3F3</accession>
<protein>
    <submittedName>
        <fullName evidence="2">Uncharacterized protein</fullName>
    </submittedName>
</protein>
<evidence type="ECO:0000256" key="1">
    <source>
        <dbReference type="SAM" id="MobiDB-lite"/>
    </source>
</evidence>
<dbReference type="OrthoDB" id="4327074at2759"/>
<gene>
    <name evidence="2" type="ORF">MGAL_10B023049</name>
</gene>
<sequence length="145" mass="16590">MGFQGQPYHTMSMKNDNHLNGPSKIQTNEEETSSINYVKYMAERGVPLTRRMLKACVISSVEKSGKTILFILDKGSSNKCFNKFLNRHPELSEKLPEQQNKARIRISNVTFVEQYFKLLVDAVDTLGLTNKPNQIFNCDESSVWL</sequence>
<feature type="region of interest" description="Disordered" evidence="1">
    <location>
        <begin position="1"/>
        <end position="28"/>
    </location>
</feature>
<comment type="caution">
    <text evidence="2">The sequence shown here is derived from an EMBL/GenBank/DDBJ whole genome shotgun (WGS) entry which is preliminary data.</text>
</comment>
<dbReference type="AlphaFoldDB" id="A0A8B6F3F3"/>
<dbReference type="Proteomes" id="UP000596742">
    <property type="component" value="Unassembled WGS sequence"/>
</dbReference>
<feature type="compositionally biased region" description="Polar residues" evidence="1">
    <location>
        <begin position="7"/>
        <end position="26"/>
    </location>
</feature>